<dbReference type="Proteomes" id="UP000655410">
    <property type="component" value="Unassembled WGS sequence"/>
</dbReference>
<proteinExistence type="predicted"/>
<evidence type="ECO:0000313" key="2">
    <source>
        <dbReference type="EMBL" id="GGO85429.1"/>
    </source>
</evidence>
<comment type="caution">
    <text evidence="2">The sequence shown here is derived from an EMBL/GenBank/DDBJ whole genome shotgun (WGS) entry which is preliminary data.</text>
</comment>
<dbReference type="EMBL" id="BMNI01000001">
    <property type="protein sequence ID" value="GGO85429.1"/>
    <property type="molecule type" value="Genomic_DNA"/>
</dbReference>
<dbReference type="CDD" id="cd04301">
    <property type="entry name" value="NAT_SF"/>
    <property type="match status" value="1"/>
</dbReference>
<protein>
    <submittedName>
        <fullName evidence="2">GNAT family N-acetyltransferase</fullName>
    </submittedName>
</protein>
<feature type="domain" description="N-acetyltransferase" evidence="1">
    <location>
        <begin position="11"/>
        <end position="172"/>
    </location>
</feature>
<reference evidence="3" key="1">
    <citation type="journal article" date="2019" name="Int. J. Syst. Evol. Microbiol.">
        <title>The Global Catalogue of Microorganisms (GCM) 10K type strain sequencing project: providing services to taxonomists for standard genome sequencing and annotation.</title>
        <authorList>
            <consortium name="The Broad Institute Genomics Platform"/>
            <consortium name="The Broad Institute Genome Sequencing Center for Infectious Disease"/>
            <person name="Wu L."/>
            <person name="Ma J."/>
        </authorList>
    </citation>
    <scope>NUCLEOTIDE SEQUENCE [LARGE SCALE GENOMIC DNA]</scope>
    <source>
        <strain evidence="3">CGMCC 4.7371</strain>
    </source>
</reference>
<dbReference type="SUPFAM" id="SSF55729">
    <property type="entry name" value="Acyl-CoA N-acyltransferases (Nat)"/>
    <property type="match status" value="1"/>
</dbReference>
<sequence length="173" mass="19496">MHGHNLIRRAIENDEASVKDLALTNHMFGVDELDDFVTAFRGALNEELQGHHWYVMVDPDGQGVDRTEDLVVGVAYLAPEPFADRVWNLYFLAVEPHLHGRGAGSQLIRHVEGVLRDAGQDVARVLIVETSSTDEYANARAFYRARGFDEEARIRDFYGPGDNKVVFWKAITV</sequence>
<dbReference type="Gene3D" id="3.40.630.30">
    <property type="match status" value="1"/>
</dbReference>
<evidence type="ECO:0000259" key="1">
    <source>
        <dbReference type="PROSITE" id="PS51186"/>
    </source>
</evidence>
<name>A0ABQ2N5R7_9ACTN</name>
<organism evidence="2 3">
    <name type="scientific">Nocardioides phosphati</name>
    <dbReference type="NCBI Taxonomy" id="1867775"/>
    <lineage>
        <taxon>Bacteria</taxon>
        <taxon>Bacillati</taxon>
        <taxon>Actinomycetota</taxon>
        <taxon>Actinomycetes</taxon>
        <taxon>Propionibacteriales</taxon>
        <taxon>Nocardioidaceae</taxon>
        <taxon>Nocardioides</taxon>
    </lineage>
</organism>
<dbReference type="InterPro" id="IPR000182">
    <property type="entry name" value="GNAT_dom"/>
</dbReference>
<dbReference type="Pfam" id="PF00583">
    <property type="entry name" value="Acetyltransf_1"/>
    <property type="match status" value="1"/>
</dbReference>
<gene>
    <name evidence="2" type="ORF">GCM10011584_05380</name>
</gene>
<dbReference type="PROSITE" id="PS51186">
    <property type="entry name" value="GNAT"/>
    <property type="match status" value="1"/>
</dbReference>
<dbReference type="InterPro" id="IPR016181">
    <property type="entry name" value="Acyl_CoA_acyltransferase"/>
</dbReference>
<keyword evidence="3" id="KW-1185">Reference proteome</keyword>
<accession>A0ABQ2N5R7</accession>
<evidence type="ECO:0000313" key="3">
    <source>
        <dbReference type="Proteomes" id="UP000655410"/>
    </source>
</evidence>